<evidence type="ECO:0000256" key="9">
    <source>
        <dbReference type="ARBA" id="ARBA00022853"/>
    </source>
</evidence>
<dbReference type="InterPro" id="IPR029063">
    <property type="entry name" value="SAM-dependent_MTases_sf"/>
</dbReference>
<keyword evidence="6 16" id="KW-0808">Transferase</keyword>
<protein>
    <recommendedName>
        <fullName evidence="14">Protein arginine N-methyltransferase 6</fullName>
        <ecNumber evidence="2">2.1.1.319</ecNumber>
    </recommendedName>
    <alternativeName>
        <fullName evidence="15">Histone-arginine N-methyltransferase PRMT6</fullName>
    </alternativeName>
</protein>
<keyword evidence="3" id="KW-0488">Methylation</keyword>
<reference evidence="20 21" key="1">
    <citation type="submission" date="2020-10" db="EMBL/GenBank/DDBJ databases">
        <title>Pygocentrus nattereri (red-bellied piranha) genome, fPygNat1, primary haplotype.</title>
        <authorList>
            <person name="Myers G."/>
            <person name="Meyer A."/>
            <person name="Karagic N."/>
            <person name="Pippel M."/>
            <person name="Winkler S."/>
            <person name="Tracey A."/>
            <person name="Wood J."/>
            <person name="Formenti G."/>
            <person name="Howe K."/>
            <person name="Fedrigo O."/>
            <person name="Jarvis E.D."/>
        </authorList>
    </citation>
    <scope>NUCLEOTIDE SEQUENCE [LARGE SCALE GENOMIC DNA]</scope>
</reference>
<evidence type="ECO:0000256" key="12">
    <source>
        <dbReference type="ARBA" id="ARBA00023204"/>
    </source>
</evidence>
<dbReference type="Pfam" id="PF13649">
    <property type="entry name" value="Methyltransf_25"/>
    <property type="match status" value="1"/>
</dbReference>
<dbReference type="GeneTree" id="ENSGT00940000160961"/>
<dbReference type="GeneID" id="108444228"/>
<dbReference type="PANTHER" id="PTHR11006">
    <property type="entry name" value="PROTEIN ARGININE N-METHYLTRANSFERASE"/>
    <property type="match status" value="1"/>
</dbReference>
<dbReference type="RefSeq" id="XP_017580746.1">
    <property type="nucleotide sequence ID" value="XM_017725257.2"/>
</dbReference>
<evidence type="ECO:0000256" key="1">
    <source>
        <dbReference type="ARBA" id="ARBA00004123"/>
    </source>
</evidence>
<name>A0AAR2L0Y6_PYGNA</name>
<dbReference type="GO" id="GO:0005634">
    <property type="term" value="C:nucleus"/>
    <property type="evidence" value="ECO:0007669"/>
    <property type="project" value="UniProtKB-SubCell"/>
</dbReference>
<evidence type="ECO:0000256" key="11">
    <source>
        <dbReference type="ARBA" id="ARBA00023163"/>
    </source>
</evidence>
<evidence type="ECO:0000256" key="2">
    <source>
        <dbReference type="ARBA" id="ARBA00011925"/>
    </source>
</evidence>
<evidence type="ECO:0000256" key="17">
    <source>
        <dbReference type="SAM" id="MobiDB-lite"/>
    </source>
</evidence>
<dbReference type="SUPFAM" id="SSF53335">
    <property type="entry name" value="S-adenosyl-L-methionine-dependent methyltransferases"/>
    <property type="match status" value="1"/>
</dbReference>
<keyword evidence="4" id="KW-0678">Repressor</keyword>
<evidence type="ECO:0000256" key="6">
    <source>
        <dbReference type="ARBA" id="ARBA00022679"/>
    </source>
</evidence>
<evidence type="ECO:0000259" key="19">
    <source>
        <dbReference type="Pfam" id="PF22528"/>
    </source>
</evidence>
<evidence type="ECO:0000256" key="13">
    <source>
        <dbReference type="ARBA" id="ARBA00023242"/>
    </source>
</evidence>
<dbReference type="FunFam" id="3.40.50.150:FF:000016">
    <property type="entry name" value="Protein arginine N-methyltransferase 6"/>
    <property type="match status" value="1"/>
</dbReference>
<dbReference type="InterPro" id="IPR025799">
    <property type="entry name" value="Arg_MeTrfase"/>
</dbReference>
<feature type="region of interest" description="Disordered" evidence="17">
    <location>
        <begin position="32"/>
        <end position="62"/>
    </location>
</feature>
<evidence type="ECO:0000256" key="8">
    <source>
        <dbReference type="ARBA" id="ARBA00022763"/>
    </source>
</evidence>
<organism evidence="20 21">
    <name type="scientific">Pygocentrus nattereri</name>
    <name type="common">Red-bellied piranha</name>
    <dbReference type="NCBI Taxonomy" id="42514"/>
    <lineage>
        <taxon>Eukaryota</taxon>
        <taxon>Metazoa</taxon>
        <taxon>Chordata</taxon>
        <taxon>Craniata</taxon>
        <taxon>Vertebrata</taxon>
        <taxon>Euteleostomi</taxon>
        <taxon>Actinopterygii</taxon>
        <taxon>Neopterygii</taxon>
        <taxon>Teleostei</taxon>
        <taxon>Ostariophysi</taxon>
        <taxon>Characiformes</taxon>
        <taxon>Characoidei</taxon>
        <taxon>Pygocentrus</taxon>
    </lineage>
</organism>
<keyword evidence="7 16" id="KW-0949">S-adenosyl-L-methionine</keyword>
<evidence type="ECO:0000256" key="16">
    <source>
        <dbReference type="PROSITE-ProRule" id="PRU01015"/>
    </source>
</evidence>
<dbReference type="AlphaFoldDB" id="A0AAR2L0Y6"/>
<dbReference type="EC" id="2.1.1.319" evidence="2"/>
<evidence type="ECO:0000256" key="10">
    <source>
        <dbReference type="ARBA" id="ARBA00023015"/>
    </source>
</evidence>
<keyword evidence="9" id="KW-0156">Chromatin regulator</keyword>
<evidence type="ECO:0000259" key="18">
    <source>
        <dbReference type="Pfam" id="PF13649"/>
    </source>
</evidence>
<proteinExistence type="predicted"/>
<evidence type="ECO:0000256" key="15">
    <source>
        <dbReference type="ARBA" id="ARBA00042685"/>
    </source>
</evidence>
<dbReference type="PROSITE" id="PS51678">
    <property type="entry name" value="SAM_MT_PRMT"/>
    <property type="match status" value="1"/>
</dbReference>
<dbReference type="FunFam" id="2.70.160.11:FF:000009">
    <property type="entry name" value="protein arginine N-methyltransferase 6"/>
    <property type="match status" value="1"/>
</dbReference>
<dbReference type="Gene3D" id="3.40.50.150">
    <property type="entry name" value="Vaccinia Virus protein VP39"/>
    <property type="match status" value="1"/>
</dbReference>
<keyword evidence="13" id="KW-0539">Nucleus</keyword>
<dbReference type="Pfam" id="PF22528">
    <property type="entry name" value="PRMT_C"/>
    <property type="match status" value="1"/>
</dbReference>
<dbReference type="PANTHER" id="PTHR11006:SF73">
    <property type="entry name" value="PROTEIN ARGININE N-METHYLTRANSFERASE 6"/>
    <property type="match status" value="1"/>
</dbReference>
<keyword evidence="8" id="KW-0227">DNA damage</keyword>
<keyword evidence="11" id="KW-0804">Transcription</keyword>
<dbReference type="GO" id="GO:0035242">
    <property type="term" value="F:protein-arginine omega-N asymmetric methyltransferase activity"/>
    <property type="evidence" value="ECO:0007669"/>
    <property type="project" value="UniProtKB-EC"/>
</dbReference>
<feature type="domain" description="Methyltransferase" evidence="18">
    <location>
        <begin position="111"/>
        <end position="207"/>
    </location>
</feature>
<feature type="domain" description="Protein arginine N-methyltransferase" evidence="19">
    <location>
        <begin position="212"/>
        <end position="384"/>
    </location>
</feature>
<evidence type="ECO:0000313" key="20">
    <source>
        <dbReference type="Ensembl" id="ENSPNAP00000068026.1"/>
    </source>
</evidence>
<dbReference type="CTD" id="55170"/>
<evidence type="ECO:0000256" key="5">
    <source>
        <dbReference type="ARBA" id="ARBA00022603"/>
    </source>
</evidence>
<dbReference type="Ensembl" id="ENSPNAT00000065643.1">
    <property type="protein sequence ID" value="ENSPNAP00000068026.1"/>
    <property type="gene ID" value="ENSPNAG00000030706.1"/>
</dbReference>
<evidence type="ECO:0000256" key="3">
    <source>
        <dbReference type="ARBA" id="ARBA00022481"/>
    </source>
</evidence>
<dbReference type="Gene3D" id="2.70.160.11">
    <property type="entry name" value="Hnrnp arginine n-methyltransferase1"/>
    <property type="match status" value="1"/>
</dbReference>
<keyword evidence="12" id="KW-0234">DNA repair</keyword>
<keyword evidence="10" id="KW-0805">Transcription regulation</keyword>
<dbReference type="GO" id="GO:0045892">
    <property type="term" value="P:negative regulation of DNA-templated transcription"/>
    <property type="evidence" value="ECO:0007669"/>
    <property type="project" value="UniProtKB-ARBA"/>
</dbReference>
<keyword evidence="5 16" id="KW-0489">Methyltransferase</keyword>
<accession>A0AAR2L0Y6</accession>
<dbReference type="CDD" id="cd02440">
    <property type="entry name" value="AdoMet_MTases"/>
    <property type="match status" value="1"/>
</dbReference>
<comment type="subcellular location">
    <subcellularLocation>
        <location evidence="1">Nucleus</location>
    </subcellularLocation>
</comment>
<dbReference type="GO" id="GO:0032259">
    <property type="term" value="P:methylation"/>
    <property type="evidence" value="ECO:0007669"/>
    <property type="project" value="UniProtKB-KW"/>
</dbReference>
<evidence type="ECO:0000313" key="21">
    <source>
        <dbReference type="Proteomes" id="UP001501920"/>
    </source>
</evidence>
<dbReference type="GO" id="GO:0006281">
    <property type="term" value="P:DNA repair"/>
    <property type="evidence" value="ECO:0007669"/>
    <property type="project" value="UniProtKB-KW"/>
</dbReference>
<evidence type="ECO:0000256" key="4">
    <source>
        <dbReference type="ARBA" id="ARBA00022491"/>
    </source>
</evidence>
<reference evidence="20" key="2">
    <citation type="submission" date="2025-08" db="UniProtKB">
        <authorList>
            <consortium name="Ensembl"/>
        </authorList>
    </citation>
    <scope>IDENTIFICATION</scope>
</reference>
<dbReference type="GO" id="GO:0070611">
    <property type="term" value="F:histone H3R2 methyltransferase activity"/>
    <property type="evidence" value="ECO:0007669"/>
    <property type="project" value="UniProtKB-ARBA"/>
</dbReference>
<keyword evidence="21" id="KW-1185">Reference proteome</keyword>
<evidence type="ECO:0000256" key="7">
    <source>
        <dbReference type="ARBA" id="ARBA00022691"/>
    </source>
</evidence>
<sequence>MRDGAPKSRKCSFFAKEFSSTLAYGGGLRDYNSQDAARTVPSPGEEAWGEMEREKNMSKKRKLDSSAQDSLYFESYADVTIHEEMLADTVRTDTYRRGIFRAGEQIQGKAVLDVGAGTGVLSVFCAQAGARKVYAVEASSIAEQAARVVRLNGLADRVEVIRGTVESAELPEKVDVIVSEWMGYALLHESMLNSVIFARDRWLRPGGLILPERAELFVAPINHLVAEERLSFWSMVKGQYGVDMSCMTDFARSCIMNGEISVQPVSVEDVLSHPCRFGMLDLHTVTPEQLKRVSGSFCCRCFGSSSLNAFCVWFAVTFPGEDGTQPLVLSTSPFKPETHWKQAVLYLDEPVDVVQDTRVEGSISMFPSEQSSRHICIHVEYTIGEHKQKSKTFSIPDWGQESQ</sequence>
<dbReference type="InterPro" id="IPR041698">
    <property type="entry name" value="Methyltransf_25"/>
</dbReference>
<dbReference type="InterPro" id="IPR055135">
    <property type="entry name" value="PRMT_dom"/>
</dbReference>
<dbReference type="Proteomes" id="UP001501920">
    <property type="component" value="Chromosome 3"/>
</dbReference>
<reference evidence="20" key="3">
    <citation type="submission" date="2025-09" db="UniProtKB">
        <authorList>
            <consortium name="Ensembl"/>
        </authorList>
    </citation>
    <scope>IDENTIFICATION</scope>
</reference>
<evidence type="ECO:0000256" key="14">
    <source>
        <dbReference type="ARBA" id="ARBA00040406"/>
    </source>
</evidence>